<keyword evidence="1 4" id="KW-0349">Heme</keyword>
<feature type="region of interest" description="Disordered" evidence="5">
    <location>
        <begin position="25"/>
        <end position="47"/>
    </location>
</feature>
<sequence length="152" mass="16857">MKKILAIVFVVAIFACKSDNKKSENEEDNYVIPSSENSASKSPLQESMEHGKKVYADICVTCHLPTGKGIPGTYPPLDGSNWLTEKREATIHAVKYGLQGEITVNEKTYDNMMPPMGLSDQEVTDVLNYVMNTWSNNNQNPITTEEVAAVEE</sequence>
<dbReference type="Gene3D" id="1.10.760.10">
    <property type="entry name" value="Cytochrome c-like domain"/>
    <property type="match status" value="1"/>
</dbReference>
<dbReference type="PANTHER" id="PTHR35008:SF8">
    <property type="entry name" value="ALCOHOL DEHYDROGENASE CYTOCHROME C SUBUNIT"/>
    <property type="match status" value="1"/>
</dbReference>
<dbReference type="Pfam" id="PF00034">
    <property type="entry name" value="Cytochrom_C"/>
    <property type="match status" value="1"/>
</dbReference>
<evidence type="ECO:0000313" key="7">
    <source>
        <dbReference type="EMBL" id="MDT0642843.1"/>
    </source>
</evidence>
<evidence type="ECO:0000256" key="3">
    <source>
        <dbReference type="ARBA" id="ARBA00023004"/>
    </source>
</evidence>
<keyword evidence="2 4" id="KW-0479">Metal-binding</keyword>
<evidence type="ECO:0000313" key="8">
    <source>
        <dbReference type="Proteomes" id="UP001262889"/>
    </source>
</evidence>
<protein>
    <submittedName>
        <fullName evidence="7">Cytochrome c</fullName>
    </submittedName>
</protein>
<dbReference type="InterPro" id="IPR036909">
    <property type="entry name" value="Cyt_c-like_dom_sf"/>
</dbReference>
<dbReference type="EMBL" id="JAVRHQ010000008">
    <property type="protein sequence ID" value="MDT0642843.1"/>
    <property type="molecule type" value="Genomic_DNA"/>
</dbReference>
<dbReference type="PROSITE" id="PS51257">
    <property type="entry name" value="PROKAR_LIPOPROTEIN"/>
    <property type="match status" value="1"/>
</dbReference>
<keyword evidence="8" id="KW-1185">Reference proteome</keyword>
<evidence type="ECO:0000256" key="4">
    <source>
        <dbReference type="PROSITE-ProRule" id="PRU00433"/>
    </source>
</evidence>
<dbReference type="PANTHER" id="PTHR35008">
    <property type="entry name" value="BLL4482 PROTEIN-RELATED"/>
    <property type="match status" value="1"/>
</dbReference>
<evidence type="ECO:0000256" key="2">
    <source>
        <dbReference type="ARBA" id="ARBA00022723"/>
    </source>
</evidence>
<name>A0ABU3C930_9FLAO</name>
<comment type="caution">
    <text evidence="7">The sequence shown here is derived from an EMBL/GenBank/DDBJ whole genome shotgun (WGS) entry which is preliminary data.</text>
</comment>
<dbReference type="Proteomes" id="UP001262889">
    <property type="component" value="Unassembled WGS sequence"/>
</dbReference>
<organism evidence="7 8">
    <name type="scientific">Autumnicola tepida</name>
    <dbReference type="NCBI Taxonomy" id="3075595"/>
    <lineage>
        <taxon>Bacteria</taxon>
        <taxon>Pseudomonadati</taxon>
        <taxon>Bacteroidota</taxon>
        <taxon>Flavobacteriia</taxon>
        <taxon>Flavobacteriales</taxon>
        <taxon>Flavobacteriaceae</taxon>
        <taxon>Autumnicola</taxon>
    </lineage>
</organism>
<accession>A0ABU3C930</accession>
<dbReference type="InterPro" id="IPR009056">
    <property type="entry name" value="Cyt_c-like_dom"/>
</dbReference>
<dbReference type="RefSeq" id="WP_311534467.1">
    <property type="nucleotide sequence ID" value="NZ_JAVRHQ010000008.1"/>
</dbReference>
<dbReference type="InterPro" id="IPR051459">
    <property type="entry name" value="Cytochrome_c-type_DH"/>
</dbReference>
<dbReference type="PROSITE" id="PS51007">
    <property type="entry name" value="CYTC"/>
    <property type="match status" value="1"/>
</dbReference>
<feature type="domain" description="Cytochrome c" evidence="6">
    <location>
        <begin position="46"/>
        <end position="134"/>
    </location>
</feature>
<evidence type="ECO:0000256" key="5">
    <source>
        <dbReference type="SAM" id="MobiDB-lite"/>
    </source>
</evidence>
<feature type="compositionally biased region" description="Polar residues" evidence="5">
    <location>
        <begin position="32"/>
        <end position="45"/>
    </location>
</feature>
<dbReference type="SUPFAM" id="SSF46626">
    <property type="entry name" value="Cytochrome c"/>
    <property type="match status" value="1"/>
</dbReference>
<evidence type="ECO:0000259" key="6">
    <source>
        <dbReference type="PROSITE" id="PS51007"/>
    </source>
</evidence>
<evidence type="ECO:0000256" key="1">
    <source>
        <dbReference type="ARBA" id="ARBA00022617"/>
    </source>
</evidence>
<keyword evidence="3 4" id="KW-0408">Iron</keyword>
<proteinExistence type="predicted"/>
<gene>
    <name evidence="7" type="ORF">RM553_08375</name>
</gene>
<reference evidence="7 8" key="1">
    <citation type="submission" date="2023-09" db="EMBL/GenBank/DDBJ databases">
        <authorList>
            <person name="Rey-Velasco X."/>
        </authorList>
    </citation>
    <scope>NUCLEOTIDE SEQUENCE [LARGE SCALE GENOMIC DNA]</scope>
    <source>
        <strain evidence="7 8">F363</strain>
    </source>
</reference>